<dbReference type="Pfam" id="PF20092">
    <property type="entry name" value="DUF6483"/>
    <property type="match status" value="1"/>
</dbReference>
<reference evidence="1" key="1">
    <citation type="journal article" date="2021" name="PeerJ">
        <title>Extensive microbial diversity within the chicken gut microbiome revealed by metagenomics and culture.</title>
        <authorList>
            <person name="Gilroy R."/>
            <person name="Ravi A."/>
            <person name="Getino M."/>
            <person name="Pursley I."/>
            <person name="Horton D.L."/>
            <person name="Alikhan N.F."/>
            <person name="Baker D."/>
            <person name="Gharbi K."/>
            <person name="Hall N."/>
            <person name="Watson M."/>
            <person name="Adriaenssens E.M."/>
            <person name="Foster-Nyarko E."/>
            <person name="Jarju S."/>
            <person name="Secka A."/>
            <person name="Antonio M."/>
            <person name="Oren A."/>
            <person name="Chaudhuri R.R."/>
            <person name="La Ragione R."/>
            <person name="Hildebrand F."/>
            <person name="Pallen M.J."/>
        </authorList>
    </citation>
    <scope>NUCLEOTIDE SEQUENCE</scope>
    <source>
        <strain evidence="1">ChiSjej5B23-16112</strain>
    </source>
</reference>
<name>A0A921LEN4_9FIRM</name>
<dbReference type="EMBL" id="DYVY01000176">
    <property type="protein sequence ID" value="HJF95200.1"/>
    <property type="molecule type" value="Genomic_DNA"/>
</dbReference>
<dbReference type="AlphaFoldDB" id="A0A921LEN4"/>
<sequence length="125" mass="14785">MIEDKDYIMRLTHEIARTLIKLIFNRDIDKEDETPVSLERLQQFKKLTAMIDDGQINEAENQLLDELDPDSQSYFEMALLFYEKLGCKGEEFLEEHGFTQDEVMDGLKYIVDYYGYGDLWDPVSR</sequence>
<evidence type="ECO:0000313" key="2">
    <source>
        <dbReference type="Proteomes" id="UP000769156"/>
    </source>
</evidence>
<accession>A0A921LEN4</accession>
<proteinExistence type="predicted"/>
<evidence type="ECO:0000313" key="1">
    <source>
        <dbReference type="EMBL" id="HJF95200.1"/>
    </source>
</evidence>
<protein>
    <submittedName>
        <fullName evidence="1">DUF6483 family protein</fullName>
    </submittedName>
</protein>
<dbReference type="Proteomes" id="UP000769156">
    <property type="component" value="Unassembled WGS sequence"/>
</dbReference>
<organism evidence="1 2">
    <name type="scientific">Lachnoclostridium phocaeense</name>
    <dbReference type="NCBI Taxonomy" id="1871021"/>
    <lineage>
        <taxon>Bacteria</taxon>
        <taxon>Bacillati</taxon>
        <taxon>Bacillota</taxon>
        <taxon>Clostridia</taxon>
        <taxon>Lachnospirales</taxon>
        <taxon>Lachnospiraceae</taxon>
    </lineage>
</organism>
<gene>
    <name evidence="1" type="ORF">K8V82_10505</name>
</gene>
<reference evidence="1" key="2">
    <citation type="submission" date="2021-09" db="EMBL/GenBank/DDBJ databases">
        <authorList>
            <person name="Gilroy R."/>
        </authorList>
    </citation>
    <scope>NUCLEOTIDE SEQUENCE</scope>
    <source>
        <strain evidence="1">ChiSjej5B23-16112</strain>
    </source>
</reference>
<comment type="caution">
    <text evidence="1">The sequence shown here is derived from an EMBL/GenBank/DDBJ whole genome shotgun (WGS) entry which is preliminary data.</text>
</comment>
<dbReference type="InterPro" id="IPR045507">
    <property type="entry name" value="DUF6483"/>
</dbReference>